<feature type="region of interest" description="Disordered" evidence="1">
    <location>
        <begin position="228"/>
        <end position="321"/>
    </location>
</feature>
<evidence type="ECO:0000313" key="3">
    <source>
        <dbReference type="Proteomes" id="UP001054902"/>
    </source>
</evidence>
<name>A0AAD3CIZ8_9STRA</name>
<evidence type="ECO:0000313" key="2">
    <source>
        <dbReference type="EMBL" id="GFH45510.1"/>
    </source>
</evidence>
<comment type="caution">
    <text evidence="2">The sequence shown here is derived from an EMBL/GenBank/DDBJ whole genome shotgun (WGS) entry which is preliminary data.</text>
</comment>
<feature type="compositionally biased region" description="Low complexity" evidence="1">
    <location>
        <begin position="286"/>
        <end position="295"/>
    </location>
</feature>
<feature type="region of interest" description="Disordered" evidence="1">
    <location>
        <begin position="349"/>
        <end position="369"/>
    </location>
</feature>
<feature type="compositionally biased region" description="Polar residues" evidence="1">
    <location>
        <begin position="242"/>
        <end position="251"/>
    </location>
</feature>
<feature type="compositionally biased region" description="Low complexity" evidence="1">
    <location>
        <begin position="60"/>
        <end position="70"/>
    </location>
</feature>
<proteinExistence type="predicted"/>
<protein>
    <submittedName>
        <fullName evidence="2">Uncharacterized protein</fullName>
    </submittedName>
</protein>
<sequence>MESKEQLAGIMTSETRPKFYRHGNSLEDMASMDHNNKEAGVLFSTSVKTLTTVDSQNHTSRSASISSTESDSAKRISKPVLKNTVSFGVVEFRVHDRTVGDNPSVANGGAALDLDWDYSEGPSVTLEEFENHRTNIQPRREKSELLIRRREREKMLRYDHGVTRQEIASATRSINKQKANRRQTNHNLKYQSLEEAAEKAKRFAQRLVGARKSTKKEIKKLWKHADKNMEKSVKKGRKLQKGYSSHSSTSLHAKAKNVAKKVVECHEDSDVSTTSRNKRLFKKKSSGSSRGSKSLNTSRHSLKKHDLTLEPEQDVSSTRHVSKNYSDLLKNLELNDDSEETLVVENLRSSAPPALGGGTVSDTSDLHTSATRHVKNYDLSLEAKRDQSSDISCEQKEEKPNNQATPSNPLVKIFRDSDHDAATVTTCSTQSTNLNQSLGSSMISEKSSARYLVKKNSIITAEEEDLFSFGL</sequence>
<keyword evidence="3" id="KW-1185">Reference proteome</keyword>
<dbReference type="EMBL" id="BLLK01000020">
    <property type="protein sequence ID" value="GFH45510.1"/>
    <property type="molecule type" value="Genomic_DNA"/>
</dbReference>
<reference evidence="2 3" key="1">
    <citation type="journal article" date="2021" name="Sci. Rep.">
        <title>The genome of the diatom Chaetoceros tenuissimus carries an ancient integrated fragment of an extant virus.</title>
        <authorList>
            <person name="Hongo Y."/>
            <person name="Kimura K."/>
            <person name="Takaki Y."/>
            <person name="Yoshida Y."/>
            <person name="Baba S."/>
            <person name="Kobayashi G."/>
            <person name="Nagasaki K."/>
            <person name="Hano T."/>
            <person name="Tomaru Y."/>
        </authorList>
    </citation>
    <scope>NUCLEOTIDE SEQUENCE [LARGE SCALE GENOMIC DNA]</scope>
    <source>
        <strain evidence="2 3">NIES-3715</strain>
    </source>
</reference>
<feature type="compositionally biased region" description="Basic and acidic residues" evidence="1">
    <location>
        <begin position="385"/>
        <end position="400"/>
    </location>
</feature>
<dbReference type="AlphaFoldDB" id="A0AAD3CIZ8"/>
<feature type="compositionally biased region" description="Basic residues" evidence="1">
    <location>
        <begin position="276"/>
        <end position="285"/>
    </location>
</feature>
<dbReference type="Proteomes" id="UP001054902">
    <property type="component" value="Unassembled WGS sequence"/>
</dbReference>
<feature type="region of interest" description="Disordered" evidence="1">
    <location>
        <begin position="54"/>
        <end position="75"/>
    </location>
</feature>
<organism evidence="2 3">
    <name type="scientific">Chaetoceros tenuissimus</name>
    <dbReference type="NCBI Taxonomy" id="426638"/>
    <lineage>
        <taxon>Eukaryota</taxon>
        <taxon>Sar</taxon>
        <taxon>Stramenopiles</taxon>
        <taxon>Ochrophyta</taxon>
        <taxon>Bacillariophyta</taxon>
        <taxon>Coscinodiscophyceae</taxon>
        <taxon>Chaetocerotophycidae</taxon>
        <taxon>Chaetocerotales</taxon>
        <taxon>Chaetocerotaceae</taxon>
        <taxon>Chaetoceros</taxon>
    </lineage>
</organism>
<evidence type="ECO:0000256" key="1">
    <source>
        <dbReference type="SAM" id="MobiDB-lite"/>
    </source>
</evidence>
<feature type="compositionally biased region" description="Polar residues" evidence="1">
    <location>
        <begin position="360"/>
        <end position="369"/>
    </location>
</feature>
<accession>A0AAD3CIZ8</accession>
<gene>
    <name evidence="2" type="ORF">CTEN210_01984</name>
</gene>
<feature type="region of interest" description="Disordered" evidence="1">
    <location>
        <begin position="385"/>
        <end position="410"/>
    </location>
</feature>